<evidence type="ECO:0000313" key="11">
    <source>
        <dbReference type="EMBL" id="RZB40428.1"/>
    </source>
</evidence>
<dbReference type="GO" id="GO:0005886">
    <property type="term" value="C:plasma membrane"/>
    <property type="evidence" value="ECO:0007669"/>
    <property type="project" value="UniProtKB-SubCell"/>
</dbReference>
<comment type="subcellular location">
    <subcellularLocation>
        <location evidence="1">Cell membrane</location>
        <topology evidence="1">Multi-pass membrane protein</topology>
    </subcellularLocation>
</comment>
<keyword evidence="8" id="KW-0675">Receptor</keyword>
<gene>
    <name evidence="11" type="ORF">BDFB_006813</name>
</gene>
<evidence type="ECO:0000256" key="5">
    <source>
        <dbReference type="ARBA" id="ARBA00022725"/>
    </source>
</evidence>
<evidence type="ECO:0000256" key="10">
    <source>
        <dbReference type="SAM" id="Phobius"/>
    </source>
</evidence>
<feature type="transmembrane region" description="Helical" evidence="10">
    <location>
        <begin position="123"/>
        <end position="144"/>
    </location>
</feature>
<evidence type="ECO:0000313" key="12">
    <source>
        <dbReference type="Proteomes" id="UP000292052"/>
    </source>
</evidence>
<dbReference type="GO" id="GO:0005549">
    <property type="term" value="F:odorant binding"/>
    <property type="evidence" value="ECO:0007669"/>
    <property type="project" value="InterPro"/>
</dbReference>
<dbReference type="PANTHER" id="PTHR21137">
    <property type="entry name" value="ODORANT RECEPTOR"/>
    <property type="match status" value="1"/>
</dbReference>
<evidence type="ECO:0000256" key="3">
    <source>
        <dbReference type="ARBA" id="ARBA00022606"/>
    </source>
</evidence>
<dbReference type="InterPro" id="IPR004117">
    <property type="entry name" value="7tm6_olfct_rcpt"/>
</dbReference>
<evidence type="ECO:0000256" key="8">
    <source>
        <dbReference type="ARBA" id="ARBA00023170"/>
    </source>
</evidence>
<dbReference type="EMBL" id="QDEB01118860">
    <property type="protein sequence ID" value="RZB40428.1"/>
    <property type="molecule type" value="Genomic_DNA"/>
</dbReference>
<evidence type="ECO:0000256" key="4">
    <source>
        <dbReference type="ARBA" id="ARBA00022692"/>
    </source>
</evidence>
<keyword evidence="2" id="KW-1003">Cell membrane</keyword>
<dbReference type="GO" id="GO:0007165">
    <property type="term" value="P:signal transduction"/>
    <property type="evidence" value="ECO:0007669"/>
    <property type="project" value="UniProtKB-KW"/>
</dbReference>
<protein>
    <submittedName>
        <fullName evidence="11">7tm 6 domain containing protein</fullName>
    </submittedName>
</protein>
<dbReference type="PANTHER" id="PTHR21137:SF35">
    <property type="entry name" value="ODORANT RECEPTOR 19A-RELATED"/>
    <property type="match status" value="1"/>
</dbReference>
<keyword evidence="4 10" id="KW-0812">Transmembrane</keyword>
<keyword evidence="12" id="KW-1185">Reference proteome</keyword>
<evidence type="ECO:0000256" key="6">
    <source>
        <dbReference type="ARBA" id="ARBA00022989"/>
    </source>
</evidence>
<feature type="transmembrane region" description="Helical" evidence="10">
    <location>
        <begin position="90"/>
        <end position="111"/>
    </location>
</feature>
<evidence type="ECO:0000256" key="1">
    <source>
        <dbReference type="ARBA" id="ARBA00004651"/>
    </source>
</evidence>
<feature type="non-terminal residue" evidence="11">
    <location>
        <position position="1"/>
    </location>
</feature>
<keyword evidence="7 10" id="KW-0472">Membrane</keyword>
<keyword evidence="9" id="KW-0807">Transducer</keyword>
<accession>A0A482VB69</accession>
<organism evidence="11 12">
    <name type="scientific">Asbolus verrucosus</name>
    <name type="common">Desert ironclad beetle</name>
    <dbReference type="NCBI Taxonomy" id="1661398"/>
    <lineage>
        <taxon>Eukaryota</taxon>
        <taxon>Metazoa</taxon>
        <taxon>Ecdysozoa</taxon>
        <taxon>Arthropoda</taxon>
        <taxon>Hexapoda</taxon>
        <taxon>Insecta</taxon>
        <taxon>Pterygota</taxon>
        <taxon>Neoptera</taxon>
        <taxon>Endopterygota</taxon>
        <taxon>Coleoptera</taxon>
        <taxon>Polyphaga</taxon>
        <taxon>Cucujiformia</taxon>
        <taxon>Tenebrionidae</taxon>
        <taxon>Pimeliinae</taxon>
        <taxon>Asbolus</taxon>
    </lineage>
</organism>
<comment type="caution">
    <text evidence="11">The sequence shown here is derived from an EMBL/GenBank/DDBJ whole genome shotgun (WGS) entry which is preliminary data.</text>
</comment>
<dbReference type="Pfam" id="PF02949">
    <property type="entry name" value="7tm_6"/>
    <property type="match status" value="1"/>
</dbReference>
<evidence type="ECO:0000256" key="9">
    <source>
        <dbReference type="ARBA" id="ARBA00023224"/>
    </source>
</evidence>
<dbReference type="Proteomes" id="UP000292052">
    <property type="component" value="Unassembled WGS sequence"/>
</dbReference>
<dbReference type="OrthoDB" id="6596205at2759"/>
<keyword evidence="5" id="KW-0552">Olfaction</keyword>
<dbReference type="AlphaFoldDB" id="A0A482VB69"/>
<proteinExistence type="predicted"/>
<keyword evidence="6 10" id="KW-1133">Transmembrane helix</keyword>
<keyword evidence="3" id="KW-0716">Sensory transduction</keyword>
<sequence length="384" mass="44635">SSCISDGLCEEVKWYFWNKENKQLYNMFLFIIAKPFKFKFSETVSINYELGKQFTMERMDWKLIFKPSILMLKITGMWPPGDESYGCDLYTLYAIICLLLFQVCFISFQGINLCFIIDDLEAVTGTIFIVVTDIGASLKTYGLIKNMKMLKQLMITVDCDLFQPRNSRQGELIQPNLKAWKIIVLSFWFFCSGWLILCELFPILDNSVQDYGLPCLSWFPYNFKASPQYELTYFYQAIALNYVATVNVNIDSLIAYLNMYIAAQFEFLCDNLRNLHDSKDVSKQLKECIHHHKEILKFADYANRFYNWLLFVQFAAGGLSIGLTMFQLTVSSKIPYAVFESDWTGFSPDVKKNLIIFTLRTQRSLQISAFGLFCLSLETFVKNK</sequence>
<evidence type="ECO:0000256" key="2">
    <source>
        <dbReference type="ARBA" id="ARBA00022475"/>
    </source>
</evidence>
<reference evidence="11 12" key="1">
    <citation type="submission" date="2017-03" db="EMBL/GenBank/DDBJ databases">
        <title>Genome of the blue death feigning beetle - Asbolus verrucosus.</title>
        <authorList>
            <person name="Rider S.D."/>
        </authorList>
    </citation>
    <scope>NUCLEOTIDE SEQUENCE [LARGE SCALE GENOMIC DNA]</scope>
    <source>
        <strain evidence="11">Butters</strain>
        <tissue evidence="11">Head and leg muscle</tissue>
    </source>
</reference>
<feature type="transmembrane region" description="Helical" evidence="10">
    <location>
        <begin position="182"/>
        <end position="204"/>
    </location>
</feature>
<name>A0A482VB69_ASBVE</name>
<feature type="transmembrane region" description="Helical" evidence="10">
    <location>
        <begin position="305"/>
        <end position="326"/>
    </location>
</feature>
<evidence type="ECO:0000256" key="7">
    <source>
        <dbReference type="ARBA" id="ARBA00023136"/>
    </source>
</evidence>
<dbReference type="GO" id="GO:0004984">
    <property type="term" value="F:olfactory receptor activity"/>
    <property type="evidence" value="ECO:0007669"/>
    <property type="project" value="InterPro"/>
</dbReference>